<gene>
    <name evidence="2" type="ORF">B7Z12_05140</name>
</gene>
<comment type="caution">
    <text evidence="2">The sequence shown here is derived from an EMBL/GenBank/DDBJ whole genome shotgun (WGS) entry which is preliminary data.</text>
</comment>
<evidence type="ECO:0000259" key="1">
    <source>
        <dbReference type="Pfam" id="PF08241"/>
    </source>
</evidence>
<dbReference type="AlphaFoldDB" id="A0A258DAX6"/>
<dbReference type="GO" id="GO:0008757">
    <property type="term" value="F:S-adenosylmethionine-dependent methyltransferase activity"/>
    <property type="evidence" value="ECO:0007669"/>
    <property type="project" value="InterPro"/>
</dbReference>
<dbReference type="InterPro" id="IPR029063">
    <property type="entry name" value="SAM-dependent_MTases_sf"/>
</dbReference>
<reference evidence="2 3" key="1">
    <citation type="submission" date="2017-03" db="EMBL/GenBank/DDBJ databases">
        <title>Lifting the veil on microbial sulfur biogeochemistry in mining wastewaters.</title>
        <authorList>
            <person name="Kantor R.S."/>
            <person name="Colenbrander Nelson T."/>
            <person name="Marshall S."/>
            <person name="Bennett D."/>
            <person name="Apte S."/>
            <person name="Camacho D."/>
            <person name="Thomas B.C."/>
            <person name="Warren L.A."/>
            <person name="Banfield J.F."/>
        </authorList>
    </citation>
    <scope>NUCLEOTIDE SEQUENCE [LARGE SCALE GENOMIC DNA]</scope>
    <source>
        <strain evidence="2">32-67-7</strain>
    </source>
</reference>
<dbReference type="SUPFAM" id="SSF53335">
    <property type="entry name" value="S-adenosyl-L-methionine-dependent methyltransferases"/>
    <property type="match status" value="1"/>
</dbReference>
<feature type="domain" description="Methyltransferase type 11" evidence="1">
    <location>
        <begin position="50"/>
        <end position="149"/>
    </location>
</feature>
<dbReference type="Gene3D" id="3.40.50.150">
    <property type="entry name" value="Vaccinia Virus protein VP39"/>
    <property type="match status" value="1"/>
</dbReference>
<keyword evidence="2" id="KW-0808">Transferase</keyword>
<dbReference type="GO" id="GO:0032259">
    <property type="term" value="P:methylation"/>
    <property type="evidence" value="ECO:0007669"/>
    <property type="project" value="UniProtKB-KW"/>
</dbReference>
<evidence type="ECO:0000313" key="3">
    <source>
        <dbReference type="Proteomes" id="UP000215616"/>
    </source>
</evidence>
<dbReference type="PANTHER" id="PTHR43591">
    <property type="entry name" value="METHYLTRANSFERASE"/>
    <property type="match status" value="1"/>
</dbReference>
<proteinExistence type="predicted"/>
<accession>A0A258DAX6</accession>
<organism evidence="2 3">
    <name type="scientific">Caulobacter vibrioides</name>
    <name type="common">Caulobacter crescentus</name>
    <dbReference type="NCBI Taxonomy" id="155892"/>
    <lineage>
        <taxon>Bacteria</taxon>
        <taxon>Pseudomonadati</taxon>
        <taxon>Pseudomonadota</taxon>
        <taxon>Alphaproteobacteria</taxon>
        <taxon>Caulobacterales</taxon>
        <taxon>Caulobacteraceae</taxon>
        <taxon>Caulobacter</taxon>
    </lineage>
</organism>
<dbReference type="Proteomes" id="UP000215616">
    <property type="component" value="Unassembled WGS sequence"/>
</dbReference>
<evidence type="ECO:0000313" key="2">
    <source>
        <dbReference type="EMBL" id="OYX04919.1"/>
    </source>
</evidence>
<dbReference type="Pfam" id="PF08241">
    <property type="entry name" value="Methyltransf_11"/>
    <property type="match status" value="1"/>
</dbReference>
<keyword evidence="2" id="KW-0489">Methyltransferase</keyword>
<dbReference type="InterPro" id="IPR013216">
    <property type="entry name" value="Methyltransf_11"/>
</dbReference>
<name>A0A258DAX6_CAUVI</name>
<protein>
    <submittedName>
        <fullName evidence="2">SAM-dependent methyltransferase</fullName>
    </submittedName>
</protein>
<dbReference type="CDD" id="cd02440">
    <property type="entry name" value="AdoMet_MTases"/>
    <property type="match status" value="1"/>
</dbReference>
<dbReference type="PANTHER" id="PTHR43591:SF24">
    <property type="entry name" value="2-METHOXY-6-POLYPRENYL-1,4-BENZOQUINOL METHYLASE, MITOCHONDRIAL"/>
    <property type="match status" value="1"/>
</dbReference>
<dbReference type="EMBL" id="NCDQ01000054">
    <property type="protein sequence ID" value="OYX04919.1"/>
    <property type="molecule type" value="Genomic_DNA"/>
</dbReference>
<sequence length="207" mass="22670">MKRSESLARQGRLPSGWLGHIVGRIMARETQGANLVALDQLDLQPADRLLEIGFGHGRTLATAAKRITAGRLAGIDPSDVMLRIARGRNARLLREGRMELIPGSSDQLPFPAASFDKVLAVHTIYFWPRPEQDLAEIHRVLAPGGRLVIGFRPGEDPNFARDFPASVYAIRPIAEVETLLTTAGFSNVTTLRRPTKAGLMAWACATR</sequence>